<dbReference type="PANTHER" id="PTHR46847">
    <property type="entry name" value="D-ALLOSE-BINDING PERIPLASMIC PROTEIN-RELATED"/>
    <property type="match status" value="1"/>
</dbReference>
<dbReference type="GO" id="GO:0030313">
    <property type="term" value="C:cell envelope"/>
    <property type="evidence" value="ECO:0007669"/>
    <property type="project" value="UniProtKB-SubCell"/>
</dbReference>
<dbReference type="AlphaFoldDB" id="A0A3N0GS31"/>
<dbReference type="Gene3D" id="3.40.50.2300">
    <property type="match status" value="2"/>
</dbReference>
<dbReference type="OrthoDB" id="3789223at2"/>
<accession>A0A3N0GS31</accession>
<protein>
    <submittedName>
        <fullName evidence="6">Sugar ABC transporter substrate-binding protein</fullName>
    </submittedName>
</protein>
<dbReference type="SUPFAM" id="SSF53822">
    <property type="entry name" value="Periplasmic binding protein-like I"/>
    <property type="match status" value="1"/>
</dbReference>
<dbReference type="Pfam" id="PF13407">
    <property type="entry name" value="Peripla_BP_4"/>
    <property type="match status" value="1"/>
</dbReference>
<dbReference type="PANTHER" id="PTHR46847:SF1">
    <property type="entry name" value="D-ALLOSE-BINDING PERIPLASMIC PROTEIN-RELATED"/>
    <property type="match status" value="1"/>
</dbReference>
<reference evidence="6 7" key="1">
    <citation type="submission" date="2018-11" db="EMBL/GenBank/DDBJ databases">
        <authorList>
            <person name="Li F."/>
        </authorList>
    </citation>
    <scope>NUCLEOTIDE SEQUENCE [LARGE SCALE GENOMIC DNA]</scope>
    <source>
        <strain evidence="6 7">Gsoil 818</strain>
    </source>
</reference>
<evidence type="ECO:0000256" key="2">
    <source>
        <dbReference type="ARBA" id="ARBA00007639"/>
    </source>
</evidence>
<proteinExistence type="inferred from homology"/>
<feature type="chain" id="PRO_5038677891" evidence="4">
    <location>
        <begin position="23"/>
        <end position="373"/>
    </location>
</feature>
<organism evidence="6 7">
    <name type="scientific">Nocardioides pocheonensis</name>
    <dbReference type="NCBI Taxonomy" id="661485"/>
    <lineage>
        <taxon>Bacteria</taxon>
        <taxon>Bacillati</taxon>
        <taxon>Actinomycetota</taxon>
        <taxon>Actinomycetes</taxon>
        <taxon>Propionibacteriales</taxon>
        <taxon>Nocardioidaceae</taxon>
        <taxon>Nocardioides</taxon>
    </lineage>
</organism>
<dbReference type="Proteomes" id="UP000279994">
    <property type="component" value="Unassembled WGS sequence"/>
</dbReference>
<feature type="signal peptide" evidence="4">
    <location>
        <begin position="1"/>
        <end position="22"/>
    </location>
</feature>
<sequence length="373" mass="38282">MSKSSVVAVALVGLLSSGCSRGVDPAATPAKGACDDVVASAAAAVEAATDNASPWTGPTSGPRAASAKDIVFVAQTMTNPGVAGVAAGVEQAAKAIGWRVRVIDGQGDQSGIAAAFGQALSVKPDGIVVGGFDPNAISSEIRQAADASIPVVGWHALSEPGPSDNPKLFANVTTEVGEVAKVSAQWIIEKSRGAAGVVVFTDNSIPFAAGKARMIEDELRRCRSVRVLAVENIPIPDAGTRTPQEFSSLVARLGSAWTFSVAINDLYFDNAATPLRAAGRKGTGAPYNVGAGDGSAAAFRRIASGQYQAATVPEPLGVEGWQIVDELNRAFHGEPASGYVPAVHVTDAGNVGTSTGWDPDNGYRDVYRRIWGK</sequence>
<dbReference type="PROSITE" id="PS51257">
    <property type="entry name" value="PROKAR_LIPOPROTEIN"/>
    <property type="match status" value="1"/>
</dbReference>
<dbReference type="EMBL" id="RJSF01000036">
    <property type="protein sequence ID" value="RNM14986.1"/>
    <property type="molecule type" value="Genomic_DNA"/>
</dbReference>
<comment type="caution">
    <text evidence="6">The sequence shown here is derived from an EMBL/GenBank/DDBJ whole genome shotgun (WGS) entry which is preliminary data.</text>
</comment>
<feature type="domain" description="Periplasmic binding protein" evidence="5">
    <location>
        <begin position="70"/>
        <end position="333"/>
    </location>
</feature>
<dbReference type="InterPro" id="IPR028082">
    <property type="entry name" value="Peripla_BP_I"/>
</dbReference>
<name>A0A3N0GS31_9ACTN</name>
<evidence type="ECO:0000256" key="4">
    <source>
        <dbReference type="SAM" id="SignalP"/>
    </source>
</evidence>
<evidence type="ECO:0000313" key="6">
    <source>
        <dbReference type="EMBL" id="RNM14986.1"/>
    </source>
</evidence>
<dbReference type="GO" id="GO:0030246">
    <property type="term" value="F:carbohydrate binding"/>
    <property type="evidence" value="ECO:0007669"/>
    <property type="project" value="UniProtKB-ARBA"/>
</dbReference>
<gene>
    <name evidence="6" type="ORF">EFL26_09170</name>
</gene>
<keyword evidence="7" id="KW-1185">Reference proteome</keyword>
<dbReference type="InterPro" id="IPR025997">
    <property type="entry name" value="SBP_2_dom"/>
</dbReference>
<evidence type="ECO:0000259" key="5">
    <source>
        <dbReference type="Pfam" id="PF13407"/>
    </source>
</evidence>
<evidence type="ECO:0000313" key="7">
    <source>
        <dbReference type="Proteomes" id="UP000279994"/>
    </source>
</evidence>
<evidence type="ECO:0000256" key="1">
    <source>
        <dbReference type="ARBA" id="ARBA00004196"/>
    </source>
</evidence>
<evidence type="ECO:0000256" key="3">
    <source>
        <dbReference type="ARBA" id="ARBA00022729"/>
    </source>
</evidence>
<comment type="subcellular location">
    <subcellularLocation>
        <location evidence="1">Cell envelope</location>
    </subcellularLocation>
</comment>
<keyword evidence="3 4" id="KW-0732">Signal</keyword>
<comment type="similarity">
    <text evidence="2">Belongs to the bacterial solute-binding protein 2 family.</text>
</comment>